<organism evidence="1 2">
    <name type="scientific">Anoxybacillus pushchinoensis</name>
    <dbReference type="NCBI Taxonomy" id="150248"/>
    <lineage>
        <taxon>Bacteria</taxon>
        <taxon>Bacillati</taxon>
        <taxon>Bacillota</taxon>
        <taxon>Bacilli</taxon>
        <taxon>Bacillales</taxon>
        <taxon>Anoxybacillaceae</taxon>
        <taxon>Anoxybacillus</taxon>
    </lineage>
</organism>
<dbReference type="AlphaFoldDB" id="A0A1I0U463"/>
<accession>A0A1I0U463</accession>
<name>A0A1I0U463_9BACL</name>
<keyword evidence="2" id="KW-1185">Reference proteome</keyword>
<dbReference type="EMBL" id="FOJQ01000078">
    <property type="protein sequence ID" value="SFA58637.1"/>
    <property type="molecule type" value="Genomic_DNA"/>
</dbReference>
<gene>
    <name evidence="1" type="ORF">SAMN05216169_10785</name>
</gene>
<dbReference type="STRING" id="150248.SAMN05216169_10785"/>
<proteinExistence type="predicted"/>
<dbReference type="Proteomes" id="UP000198979">
    <property type="component" value="Unassembled WGS sequence"/>
</dbReference>
<reference evidence="2" key="1">
    <citation type="submission" date="2016-10" db="EMBL/GenBank/DDBJ databases">
        <authorList>
            <person name="Varghese N."/>
            <person name="Submissions S."/>
        </authorList>
    </citation>
    <scope>NUCLEOTIDE SEQUENCE [LARGE SCALE GENOMIC DNA]</scope>
    <source>
        <strain evidence="2">K1</strain>
    </source>
</reference>
<evidence type="ECO:0000313" key="1">
    <source>
        <dbReference type="EMBL" id="SFA58637.1"/>
    </source>
</evidence>
<sequence length="36" mass="4075">MAKTKDGKKIVPVKPYVKKVRGKSVKVRGHRRSTPN</sequence>
<protein>
    <submittedName>
        <fullName evidence="1">Uncharacterized protein</fullName>
    </submittedName>
</protein>
<evidence type="ECO:0000313" key="2">
    <source>
        <dbReference type="Proteomes" id="UP000198979"/>
    </source>
</evidence>